<comment type="caution">
    <text evidence="2">The sequence shown here is derived from an EMBL/GenBank/DDBJ whole genome shotgun (WGS) entry which is preliminary data.</text>
</comment>
<keyword evidence="2" id="KW-0808">Transferase</keyword>
<accession>A0A2P5AX53</accession>
<keyword evidence="2" id="KW-0418">Kinase</keyword>
<dbReference type="EMBL" id="JXTB01000422">
    <property type="protein sequence ID" value="PON41115.1"/>
    <property type="molecule type" value="Genomic_DNA"/>
</dbReference>
<dbReference type="OrthoDB" id="1919407at2759"/>
<dbReference type="STRING" id="3476.A0A2P5AX53"/>
<reference evidence="3" key="1">
    <citation type="submission" date="2016-06" db="EMBL/GenBank/DDBJ databases">
        <title>Parallel loss of symbiosis genes in relatives of nitrogen-fixing non-legume Parasponia.</title>
        <authorList>
            <person name="Van Velzen R."/>
            <person name="Holmer R."/>
            <person name="Bu F."/>
            <person name="Rutten L."/>
            <person name="Van Zeijl A."/>
            <person name="Liu W."/>
            <person name="Santuari L."/>
            <person name="Cao Q."/>
            <person name="Sharma T."/>
            <person name="Shen D."/>
            <person name="Roswanjaya Y."/>
            <person name="Wardhani T."/>
            <person name="Kalhor M.S."/>
            <person name="Jansen J."/>
            <person name="Van den Hoogen J."/>
            <person name="Gungor B."/>
            <person name="Hartog M."/>
            <person name="Hontelez J."/>
            <person name="Verver J."/>
            <person name="Yang W.-C."/>
            <person name="Schijlen E."/>
            <person name="Repin R."/>
            <person name="Schilthuizen M."/>
            <person name="Schranz E."/>
            <person name="Heidstra R."/>
            <person name="Miyata K."/>
            <person name="Fedorova E."/>
            <person name="Kohlen W."/>
            <person name="Bisseling T."/>
            <person name="Smit S."/>
            <person name="Geurts R."/>
        </authorList>
    </citation>
    <scope>NUCLEOTIDE SEQUENCE [LARGE SCALE GENOMIC DNA]</scope>
    <source>
        <strain evidence="3">cv. WU1-14</strain>
    </source>
</reference>
<gene>
    <name evidence="2" type="ORF">PanWU01x14_291870</name>
</gene>
<keyword evidence="1" id="KW-0812">Transmembrane</keyword>
<keyword evidence="1" id="KW-1133">Transmembrane helix</keyword>
<dbReference type="PANTHER" id="PTHR36361:SF1">
    <property type="entry name" value="PROTEIN APEM9"/>
    <property type="match status" value="1"/>
</dbReference>
<protein>
    <submittedName>
        <fullName evidence="2">3-phosphoinositide-dependent protein kinase</fullName>
    </submittedName>
</protein>
<evidence type="ECO:0000313" key="2">
    <source>
        <dbReference type="EMBL" id="PON41115.1"/>
    </source>
</evidence>
<feature type="transmembrane region" description="Helical" evidence="1">
    <location>
        <begin position="296"/>
        <end position="316"/>
    </location>
</feature>
<dbReference type="AlphaFoldDB" id="A0A2P5AX53"/>
<name>A0A2P5AX53_PARAD</name>
<keyword evidence="1" id="KW-0472">Membrane</keyword>
<evidence type="ECO:0000256" key="1">
    <source>
        <dbReference type="SAM" id="Phobius"/>
    </source>
</evidence>
<organism evidence="2 3">
    <name type="scientific">Parasponia andersonii</name>
    <name type="common">Sponia andersonii</name>
    <dbReference type="NCBI Taxonomy" id="3476"/>
    <lineage>
        <taxon>Eukaryota</taxon>
        <taxon>Viridiplantae</taxon>
        <taxon>Streptophyta</taxon>
        <taxon>Embryophyta</taxon>
        <taxon>Tracheophyta</taxon>
        <taxon>Spermatophyta</taxon>
        <taxon>Magnoliopsida</taxon>
        <taxon>eudicotyledons</taxon>
        <taxon>Gunneridae</taxon>
        <taxon>Pentapetalae</taxon>
        <taxon>rosids</taxon>
        <taxon>fabids</taxon>
        <taxon>Rosales</taxon>
        <taxon>Cannabaceae</taxon>
        <taxon>Parasponia</taxon>
    </lineage>
</organism>
<sequence>MGMEVEMEVGGGGSSESDSKIWEQIERSESYLVCSMFEEAASLASSILKQLCNDRQAIAIRDDIQFYDMLESTGMVLVQALNELGRVSEILSELKQSFSSVAAIPLQVLLTGACFQISQSPSGVRKFLEEFLSKWRLVDERYVLAGAEAGVDYVEGCGGHFCLGVDKYLDVVEVYVMKLLGASLNDIDFAISWVEKADLPEDRRQELLRRLQSLHSVKATTLSQGSAALLADNKKAHFSYLKQQSTFEGSPKVLDDNCPLNEGKTGKQAVLKLSKRVTPCLWWFRTINLKLGNAQVAISNGKIALGCLILLIYWIFRRRQATLKGIVQRQALNIKKAMVDLWQLAFSYQVNPLAAVQSSPVPLRGGQR</sequence>
<dbReference type="PANTHER" id="PTHR36361">
    <property type="entry name" value="PROTEIN APEM9"/>
    <property type="match status" value="1"/>
</dbReference>
<evidence type="ECO:0000313" key="3">
    <source>
        <dbReference type="Proteomes" id="UP000237105"/>
    </source>
</evidence>
<dbReference type="InterPro" id="IPR034571">
    <property type="entry name" value="APEM9"/>
</dbReference>
<dbReference type="Proteomes" id="UP000237105">
    <property type="component" value="Unassembled WGS sequence"/>
</dbReference>
<proteinExistence type="predicted"/>
<dbReference type="GO" id="GO:0015919">
    <property type="term" value="P:peroxisomal membrane transport"/>
    <property type="evidence" value="ECO:0007669"/>
    <property type="project" value="InterPro"/>
</dbReference>
<dbReference type="GO" id="GO:0016301">
    <property type="term" value="F:kinase activity"/>
    <property type="evidence" value="ECO:0007669"/>
    <property type="project" value="UniProtKB-KW"/>
</dbReference>
<keyword evidence="3" id="KW-1185">Reference proteome</keyword>